<gene>
    <name evidence="2" type="ORF">H9661_02385</name>
</gene>
<proteinExistence type="inferred from homology"/>
<dbReference type="InterPro" id="IPR010310">
    <property type="entry name" value="T7SS_ESAT-6-like"/>
</dbReference>
<reference evidence="2 3" key="1">
    <citation type="submission" date="2020-08" db="EMBL/GenBank/DDBJ databases">
        <title>A Genomic Blueprint of the Chicken Gut Microbiome.</title>
        <authorList>
            <person name="Gilroy R."/>
            <person name="Ravi A."/>
            <person name="Getino M."/>
            <person name="Pursley I."/>
            <person name="Horton D.L."/>
            <person name="Alikhan N.-F."/>
            <person name="Baker D."/>
            <person name="Gharbi K."/>
            <person name="Hall N."/>
            <person name="Watson M."/>
            <person name="Adriaenssens E.M."/>
            <person name="Foster-Nyarko E."/>
            <person name="Jarju S."/>
            <person name="Secka A."/>
            <person name="Antonio M."/>
            <person name="Oren A."/>
            <person name="Chaudhuri R."/>
            <person name="La Ragione R.M."/>
            <person name="Hildebrand F."/>
            <person name="Pallen M.J."/>
        </authorList>
    </citation>
    <scope>NUCLEOTIDE SEQUENCE [LARGE SCALE GENOMIC DNA]</scope>
    <source>
        <strain evidence="2 3">Sa3CVN1</strain>
    </source>
</reference>
<dbReference type="EMBL" id="JACSRA010000003">
    <property type="protein sequence ID" value="MBD7910194.1"/>
    <property type="molecule type" value="Genomic_DNA"/>
</dbReference>
<accession>A0ABR8PQ43</accession>
<dbReference type="InterPro" id="IPR036689">
    <property type="entry name" value="ESAT-6-like_sf"/>
</dbReference>
<dbReference type="NCBIfam" id="TIGR03930">
    <property type="entry name" value="WXG100_ESAT6"/>
    <property type="match status" value="1"/>
</dbReference>
<name>A0ABR8PQ43_9CLOT</name>
<evidence type="ECO:0000313" key="3">
    <source>
        <dbReference type="Proteomes" id="UP000627781"/>
    </source>
</evidence>
<evidence type="ECO:0000256" key="1">
    <source>
        <dbReference type="RuleBase" id="RU362001"/>
    </source>
</evidence>
<keyword evidence="3" id="KW-1185">Reference proteome</keyword>
<sequence length="100" mass="11310">MGRSITVDPSKLESAAAKMEQEAADYTRIYTQLFSEVDSMGTDWQGADNIAYTSQIKGFLDDFEKMKKLMEDYATFLRNSAMTYKNTQNEVLTQAKGLTN</sequence>
<dbReference type="Gene3D" id="1.10.287.1060">
    <property type="entry name" value="ESAT-6-like"/>
    <property type="match status" value="1"/>
</dbReference>
<comment type="similarity">
    <text evidence="1">Belongs to the WXG100 family.</text>
</comment>
<evidence type="ECO:0000313" key="2">
    <source>
        <dbReference type="EMBL" id="MBD7910194.1"/>
    </source>
</evidence>
<comment type="caution">
    <text evidence="2">The sequence shown here is derived from an EMBL/GenBank/DDBJ whole genome shotgun (WGS) entry which is preliminary data.</text>
</comment>
<organism evidence="2 3">
    <name type="scientific">Clostridium cibarium</name>
    <dbReference type="NCBI Taxonomy" id="2762247"/>
    <lineage>
        <taxon>Bacteria</taxon>
        <taxon>Bacillati</taxon>
        <taxon>Bacillota</taxon>
        <taxon>Clostridia</taxon>
        <taxon>Eubacteriales</taxon>
        <taxon>Clostridiaceae</taxon>
        <taxon>Clostridium</taxon>
    </lineage>
</organism>
<protein>
    <recommendedName>
        <fullName evidence="1">ESAT-6-like protein</fullName>
    </recommendedName>
</protein>
<dbReference type="SUPFAM" id="SSF140453">
    <property type="entry name" value="EsxAB dimer-like"/>
    <property type="match status" value="1"/>
</dbReference>
<dbReference type="Pfam" id="PF06013">
    <property type="entry name" value="WXG100"/>
    <property type="match status" value="1"/>
</dbReference>
<dbReference type="RefSeq" id="WP_143316563.1">
    <property type="nucleotide sequence ID" value="NZ_JACSRA010000003.1"/>
</dbReference>
<dbReference type="Proteomes" id="UP000627781">
    <property type="component" value="Unassembled WGS sequence"/>
</dbReference>